<comment type="caution">
    <text evidence="2">The sequence shown here is derived from an EMBL/GenBank/DDBJ whole genome shotgun (WGS) entry which is preliminary data.</text>
</comment>
<feature type="transmembrane region" description="Helical" evidence="1">
    <location>
        <begin position="66"/>
        <end position="83"/>
    </location>
</feature>
<gene>
    <name evidence="2" type="ORF">KSP39_PZI015430</name>
</gene>
<keyword evidence="1" id="KW-1133">Transmembrane helix</keyword>
<comment type="subcellular location">
    <subcellularLocation>
        <location evidence="1">Endoplasmic reticulum membrane</location>
        <topology evidence="1">Multi-pass membrane protein</topology>
    </subcellularLocation>
</comment>
<keyword evidence="1" id="KW-0256">Endoplasmic reticulum</keyword>
<dbReference type="GO" id="GO:0006888">
    <property type="term" value="P:endoplasmic reticulum to Golgi vesicle-mediated transport"/>
    <property type="evidence" value="ECO:0007669"/>
    <property type="project" value="UniProtKB-UniRule"/>
</dbReference>
<organism evidence="2 3">
    <name type="scientific">Platanthera zijinensis</name>
    <dbReference type="NCBI Taxonomy" id="2320716"/>
    <lineage>
        <taxon>Eukaryota</taxon>
        <taxon>Viridiplantae</taxon>
        <taxon>Streptophyta</taxon>
        <taxon>Embryophyta</taxon>
        <taxon>Tracheophyta</taxon>
        <taxon>Spermatophyta</taxon>
        <taxon>Magnoliopsida</taxon>
        <taxon>Liliopsida</taxon>
        <taxon>Asparagales</taxon>
        <taxon>Orchidaceae</taxon>
        <taxon>Orchidoideae</taxon>
        <taxon>Orchideae</taxon>
        <taxon>Orchidinae</taxon>
        <taxon>Platanthera</taxon>
    </lineage>
</organism>
<sequence>MQGFSNFLRRTLSDYWRPDRQVMALEWVVLGYVAAAEATMLLLFTLPGLDRLRPGLVTVTRSAVKPMLSVIPFALFLLLDIYWKHETRPACGDEHSCSPAEFIRHQKSLMKSQRNAVLIAAALLLNWLLFAVTRLVVHIEQLSQRIEKLKGQD</sequence>
<protein>
    <recommendedName>
        <fullName evidence="1">Endoplasmic reticulum transmembrane protein</fullName>
    </recommendedName>
</protein>
<keyword evidence="1" id="KW-0813">Transport</keyword>
<dbReference type="AlphaFoldDB" id="A0AAP0BAP9"/>
<dbReference type="PANTHER" id="PTHR12701:SF12">
    <property type="entry name" value="ENDOPLASMIC RETICULUM TRANSMEMBRANE PROTEIN"/>
    <property type="match status" value="1"/>
</dbReference>
<dbReference type="GO" id="GO:0005789">
    <property type="term" value="C:endoplasmic reticulum membrane"/>
    <property type="evidence" value="ECO:0007669"/>
    <property type="project" value="UniProtKB-SubCell"/>
</dbReference>
<keyword evidence="1" id="KW-0812">Transmembrane</keyword>
<keyword evidence="1" id="KW-0472">Membrane</keyword>
<dbReference type="InterPro" id="IPR008417">
    <property type="entry name" value="BAP29/BAP31"/>
</dbReference>
<feature type="transmembrane region" description="Helical" evidence="1">
    <location>
        <begin position="27"/>
        <end position="46"/>
    </location>
</feature>
<name>A0AAP0BAP9_9ASPA</name>
<keyword evidence="1" id="KW-0931">ER-Golgi transport</keyword>
<dbReference type="GO" id="GO:0070973">
    <property type="term" value="P:protein localization to endoplasmic reticulum exit site"/>
    <property type="evidence" value="ECO:0007669"/>
    <property type="project" value="UniProtKB-UniRule"/>
</dbReference>
<evidence type="ECO:0000313" key="3">
    <source>
        <dbReference type="Proteomes" id="UP001418222"/>
    </source>
</evidence>
<evidence type="ECO:0000256" key="1">
    <source>
        <dbReference type="RuleBase" id="RU367026"/>
    </source>
</evidence>
<feature type="transmembrane region" description="Helical" evidence="1">
    <location>
        <begin position="116"/>
        <end position="137"/>
    </location>
</feature>
<dbReference type="Proteomes" id="UP001418222">
    <property type="component" value="Unassembled WGS sequence"/>
</dbReference>
<reference evidence="2 3" key="1">
    <citation type="journal article" date="2022" name="Nat. Plants">
        <title>Genomes of leafy and leafless Platanthera orchids illuminate the evolution of mycoheterotrophy.</title>
        <authorList>
            <person name="Li M.H."/>
            <person name="Liu K.W."/>
            <person name="Li Z."/>
            <person name="Lu H.C."/>
            <person name="Ye Q.L."/>
            <person name="Zhang D."/>
            <person name="Wang J.Y."/>
            <person name="Li Y.F."/>
            <person name="Zhong Z.M."/>
            <person name="Liu X."/>
            <person name="Yu X."/>
            <person name="Liu D.K."/>
            <person name="Tu X.D."/>
            <person name="Liu B."/>
            <person name="Hao Y."/>
            <person name="Liao X.Y."/>
            <person name="Jiang Y.T."/>
            <person name="Sun W.H."/>
            <person name="Chen J."/>
            <person name="Chen Y.Q."/>
            <person name="Ai Y."/>
            <person name="Zhai J.W."/>
            <person name="Wu S.S."/>
            <person name="Zhou Z."/>
            <person name="Hsiao Y.Y."/>
            <person name="Wu W.L."/>
            <person name="Chen Y.Y."/>
            <person name="Lin Y.F."/>
            <person name="Hsu J.L."/>
            <person name="Li C.Y."/>
            <person name="Wang Z.W."/>
            <person name="Zhao X."/>
            <person name="Zhong W.Y."/>
            <person name="Ma X.K."/>
            <person name="Ma L."/>
            <person name="Huang J."/>
            <person name="Chen G.Z."/>
            <person name="Huang M.Z."/>
            <person name="Huang L."/>
            <person name="Peng D.H."/>
            <person name="Luo Y.B."/>
            <person name="Zou S.Q."/>
            <person name="Chen S.P."/>
            <person name="Lan S."/>
            <person name="Tsai W.C."/>
            <person name="Van de Peer Y."/>
            <person name="Liu Z.J."/>
        </authorList>
    </citation>
    <scope>NUCLEOTIDE SEQUENCE [LARGE SCALE GENOMIC DNA]</scope>
    <source>
        <strain evidence="2">Lor287</strain>
    </source>
</reference>
<keyword evidence="1" id="KW-0653">Protein transport</keyword>
<dbReference type="GO" id="GO:0006886">
    <property type="term" value="P:intracellular protein transport"/>
    <property type="evidence" value="ECO:0007669"/>
    <property type="project" value="UniProtKB-UniRule"/>
</dbReference>
<accession>A0AAP0BAP9</accession>
<proteinExistence type="inferred from homology"/>
<comment type="similarity">
    <text evidence="1">Belongs to the BCAP29/BCAP31 family.</text>
</comment>
<dbReference type="PANTHER" id="PTHR12701">
    <property type="entry name" value="BCR-ASSOCIATED PROTEIN, BAP"/>
    <property type="match status" value="1"/>
</dbReference>
<dbReference type="EMBL" id="JBBWWQ010000013">
    <property type="protein sequence ID" value="KAK8933671.1"/>
    <property type="molecule type" value="Genomic_DNA"/>
</dbReference>
<evidence type="ECO:0000313" key="2">
    <source>
        <dbReference type="EMBL" id="KAK8933671.1"/>
    </source>
</evidence>
<keyword evidence="3" id="KW-1185">Reference proteome</keyword>
<comment type="function">
    <text evidence="1">May play a role in anterograde transport of membrane proteins from the endoplasmic reticulum to the Golgi.</text>
</comment>